<dbReference type="AlphaFoldDB" id="A0AAN6ZR31"/>
<evidence type="ECO:0000313" key="2">
    <source>
        <dbReference type="EMBL" id="KAK4148655.1"/>
    </source>
</evidence>
<dbReference type="Proteomes" id="UP001302745">
    <property type="component" value="Unassembled WGS sequence"/>
</dbReference>
<protein>
    <submittedName>
        <fullName evidence="2">Uncharacterized protein</fullName>
    </submittedName>
</protein>
<dbReference type="EMBL" id="MU857292">
    <property type="protein sequence ID" value="KAK4148655.1"/>
    <property type="molecule type" value="Genomic_DNA"/>
</dbReference>
<name>A0AAN6ZR31_9PEZI</name>
<comment type="caution">
    <text evidence="2">The sequence shown here is derived from an EMBL/GenBank/DDBJ whole genome shotgun (WGS) entry which is preliminary data.</text>
</comment>
<reference evidence="2" key="1">
    <citation type="journal article" date="2023" name="Mol. Phylogenet. Evol.">
        <title>Genome-scale phylogeny and comparative genomics of the fungal order Sordariales.</title>
        <authorList>
            <person name="Hensen N."/>
            <person name="Bonometti L."/>
            <person name="Westerberg I."/>
            <person name="Brannstrom I.O."/>
            <person name="Guillou S."/>
            <person name="Cros-Aarteil S."/>
            <person name="Calhoun S."/>
            <person name="Haridas S."/>
            <person name="Kuo A."/>
            <person name="Mondo S."/>
            <person name="Pangilinan J."/>
            <person name="Riley R."/>
            <person name="LaButti K."/>
            <person name="Andreopoulos B."/>
            <person name="Lipzen A."/>
            <person name="Chen C."/>
            <person name="Yan M."/>
            <person name="Daum C."/>
            <person name="Ng V."/>
            <person name="Clum A."/>
            <person name="Steindorff A."/>
            <person name="Ohm R.A."/>
            <person name="Martin F."/>
            <person name="Silar P."/>
            <person name="Natvig D.O."/>
            <person name="Lalanne C."/>
            <person name="Gautier V."/>
            <person name="Ament-Velasquez S.L."/>
            <person name="Kruys A."/>
            <person name="Hutchinson M.I."/>
            <person name="Powell A.J."/>
            <person name="Barry K."/>
            <person name="Miller A.N."/>
            <person name="Grigoriev I.V."/>
            <person name="Debuchy R."/>
            <person name="Gladieux P."/>
            <person name="Hiltunen Thoren M."/>
            <person name="Johannesson H."/>
        </authorList>
    </citation>
    <scope>NUCLEOTIDE SEQUENCE</scope>
    <source>
        <strain evidence="2">CBS 538.74</strain>
    </source>
</reference>
<proteinExistence type="predicted"/>
<evidence type="ECO:0000313" key="3">
    <source>
        <dbReference type="Proteomes" id="UP001302745"/>
    </source>
</evidence>
<sequence length="174" mass="19249">NRTVDFDAVYHGNHKHTIVEHPRGSGKWYILLCDLHGVHFGTNPLQGASKHLNGKEHGHQRKGFDVAVQMLGILVLNCDAEKAKRNNLMFGRAWDAGYRPLGARGPKASWTPEKRQNGTGYDLRSSAPTTTPARQEKPKGFEGVTEPTVGEMARAGRSHGLLLERTDESVPSWC</sequence>
<feature type="non-terminal residue" evidence="2">
    <location>
        <position position="1"/>
    </location>
</feature>
<gene>
    <name evidence="2" type="ORF">C8A00DRAFT_19551</name>
</gene>
<feature type="region of interest" description="Disordered" evidence="1">
    <location>
        <begin position="102"/>
        <end position="148"/>
    </location>
</feature>
<reference evidence="2" key="2">
    <citation type="submission" date="2023-05" db="EMBL/GenBank/DDBJ databases">
        <authorList>
            <consortium name="Lawrence Berkeley National Laboratory"/>
            <person name="Steindorff A."/>
            <person name="Hensen N."/>
            <person name="Bonometti L."/>
            <person name="Westerberg I."/>
            <person name="Brannstrom I.O."/>
            <person name="Guillou S."/>
            <person name="Cros-Aarteil S."/>
            <person name="Calhoun S."/>
            <person name="Haridas S."/>
            <person name="Kuo A."/>
            <person name="Mondo S."/>
            <person name="Pangilinan J."/>
            <person name="Riley R."/>
            <person name="Labutti K."/>
            <person name="Andreopoulos B."/>
            <person name="Lipzen A."/>
            <person name="Chen C."/>
            <person name="Yanf M."/>
            <person name="Daum C."/>
            <person name="Ng V."/>
            <person name="Clum A."/>
            <person name="Ohm R."/>
            <person name="Martin F."/>
            <person name="Silar P."/>
            <person name="Natvig D."/>
            <person name="Lalanne C."/>
            <person name="Gautier V."/>
            <person name="Ament-Velasquez S.L."/>
            <person name="Kruys A."/>
            <person name="Hutchinson M.I."/>
            <person name="Powell A.J."/>
            <person name="Barry K."/>
            <person name="Miller A.N."/>
            <person name="Grigoriev I.V."/>
            <person name="Debuchy R."/>
            <person name="Gladieux P."/>
            <person name="Thoren M.H."/>
            <person name="Johannesson H."/>
        </authorList>
    </citation>
    <scope>NUCLEOTIDE SEQUENCE</scope>
    <source>
        <strain evidence="2">CBS 538.74</strain>
    </source>
</reference>
<evidence type="ECO:0000256" key="1">
    <source>
        <dbReference type="SAM" id="MobiDB-lite"/>
    </source>
</evidence>
<organism evidence="2 3">
    <name type="scientific">Chaetomidium leptoderma</name>
    <dbReference type="NCBI Taxonomy" id="669021"/>
    <lineage>
        <taxon>Eukaryota</taxon>
        <taxon>Fungi</taxon>
        <taxon>Dikarya</taxon>
        <taxon>Ascomycota</taxon>
        <taxon>Pezizomycotina</taxon>
        <taxon>Sordariomycetes</taxon>
        <taxon>Sordariomycetidae</taxon>
        <taxon>Sordariales</taxon>
        <taxon>Chaetomiaceae</taxon>
        <taxon>Chaetomidium</taxon>
    </lineage>
</organism>
<accession>A0AAN6ZR31</accession>
<keyword evidence="3" id="KW-1185">Reference proteome</keyword>